<dbReference type="GO" id="GO:0071555">
    <property type="term" value="P:cell wall organization"/>
    <property type="evidence" value="ECO:0007669"/>
    <property type="project" value="UniProtKB-KW"/>
</dbReference>
<keyword evidence="12" id="KW-1133">Transmembrane helix</keyword>
<evidence type="ECO:0000256" key="9">
    <source>
        <dbReference type="ARBA" id="ARBA00023316"/>
    </source>
</evidence>
<feature type="domain" description="Peptidase M15A C-terminal" evidence="13">
    <location>
        <begin position="20"/>
        <end position="120"/>
    </location>
</feature>
<evidence type="ECO:0000256" key="8">
    <source>
        <dbReference type="ARBA" id="ARBA00023049"/>
    </source>
</evidence>
<comment type="cofactor">
    <cofactor evidence="1">
        <name>Zn(2+)</name>
        <dbReference type="ChEBI" id="CHEBI:29105"/>
    </cofactor>
</comment>
<reference evidence="14 15" key="1">
    <citation type="submission" date="2017-07" db="EMBL/GenBank/DDBJ databases">
        <title>Genome Sequence of Sulfitobacter pseudonitzschiae Strain SMR1 Isolated from a culture of the Diatom Skeletonema marinoi.</title>
        <authorList>
            <person name="Topel M."/>
            <person name="Pinder M.I.M."/>
            <person name="Johansson O.N."/>
            <person name="Kourtchenko O."/>
            <person name="Godhe A."/>
            <person name="Clarke A.K."/>
        </authorList>
    </citation>
    <scope>NUCLEOTIDE SEQUENCE [LARGE SCALE GENOMIC DNA]</scope>
    <source>
        <strain evidence="14 15">SMR1</strain>
    </source>
</reference>
<comment type="pathway">
    <text evidence="2">Cell wall biogenesis; cell wall polysaccharide biosynthesis.</text>
</comment>
<keyword evidence="7" id="KW-0862">Zinc</keyword>
<evidence type="ECO:0000256" key="10">
    <source>
        <dbReference type="ARBA" id="ARBA00093448"/>
    </source>
</evidence>
<dbReference type="EMBL" id="CP022415">
    <property type="protein sequence ID" value="ASM72499.1"/>
    <property type="molecule type" value="Genomic_DNA"/>
</dbReference>
<dbReference type="GO" id="GO:0008237">
    <property type="term" value="F:metallopeptidase activity"/>
    <property type="evidence" value="ECO:0007669"/>
    <property type="project" value="UniProtKB-KW"/>
</dbReference>
<sequence length="217" mass="23606">MTKLYKHWRDYPVSDWRWPDFSPQEIACRGTGRLMVVPEAMDKLQALRSKLGAPMIVNSAYRSPEHNRAVGGARASKHMEGIAFDVRMDNHDPDTYIAAALSVGFKGIGTYPKQNFVHVDARPMRASWGKPFARRRATPKFAPEEPREADTVAKDGQAKATLAGLGGAVAASGGVVTGVGGLDPVAQYIVVAGFVVTGVALVYLFRKRLARLARLAE</sequence>
<keyword evidence="12" id="KW-0812">Transmembrane</keyword>
<dbReference type="Pfam" id="PF08291">
    <property type="entry name" value="Peptidase_M15_3"/>
    <property type="match status" value="1"/>
</dbReference>
<keyword evidence="3" id="KW-0645">Protease</keyword>
<evidence type="ECO:0000259" key="13">
    <source>
        <dbReference type="Pfam" id="PF08291"/>
    </source>
</evidence>
<evidence type="ECO:0000256" key="6">
    <source>
        <dbReference type="ARBA" id="ARBA00022801"/>
    </source>
</evidence>
<dbReference type="Proteomes" id="UP000199754">
    <property type="component" value="Chromosome"/>
</dbReference>
<dbReference type="PANTHER" id="PTHR37425">
    <property type="match status" value="1"/>
</dbReference>
<dbReference type="RefSeq" id="WP_089420401.1">
    <property type="nucleotide sequence ID" value="NZ_CP022415.1"/>
</dbReference>
<keyword evidence="8" id="KW-0482">Metalloprotease</keyword>
<evidence type="ECO:0000256" key="2">
    <source>
        <dbReference type="ARBA" id="ARBA00004776"/>
    </source>
</evidence>
<feature type="transmembrane region" description="Helical" evidence="12">
    <location>
        <begin position="160"/>
        <end position="179"/>
    </location>
</feature>
<gene>
    <name evidence="14" type="ORF">SULPSESMR1_01688</name>
</gene>
<accession>A0A221K0J7</accession>
<evidence type="ECO:0000256" key="3">
    <source>
        <dbReference type="ARBA" id="ARBA00022670"/>
    </source>
</evidence>
<evidence type="ECO:0000256" key="1">
    <source>
        <dbReference type="ARBA" id="ARBA00001947"/>
    </source>
</evidence>
<evidence type="ECO:0000256" key="11">
    <source>
        <dbReference type="ARBA" id="ARBA00093666"/>
    </source>
</evidence>
<keyword evidence="5" id="KW-0732">Signal</keyword>
<evidence type="ECO:0000313" key="15">
    <source>
        <dbReference type="Proteomes" id="UP000199754"/>
    </source>
</evidence>
<dbReference type="InterPro" id="IPR009045">
    <property type="entry name" value="Zn_M74/Hedgehog-like"/>
</dbReference>
<feature type="transmembrane region" description="Helical" evidence="12">
    <location>
        <begin position="185"/>
        <end position="205"/>
    </location>
</feature>
<dbReference type="GO" id="GO:0006508">
    <property type="term" value="P:proteolysis"/>
    <property type="evidence" value="ECO:0007669"/>
    <property type="project" value="UniProtKB-KW"/>
</dbReference>
<evidence type="ECO:0000313" key="14">
    <source>
        <dbReference type="EMBL" id="ASM72499.1"/>
    </source>
</evidence>
<organism evidence="14 15">
    <name type="scientific">Pseudosulfitobacter pseudonitzschiae</name>
    <dbReference type="NCBI Taxonomy" id="1402135"/>
    <lineage>
        <taxon>Bacteria</taxon>
        <taxon>Pseudomonadati</taxon>
        <taxon>Pseudomonadota</taxon>
        <taxon>Alphaproteobacteria</taxon>
        <taxon>Rhodobacterales</taxon>
        <taxon>Roseobacteraceae</taxon>
        <taxon>Pseudosulfitobacter</taxon>
    </lineage>
</organism>
<evidence type="ECO:0000256" key="4">
    <source>
        <dbReference type="ARBA" id="ARBA00022723"/>
    </source>
</evidence>
<dbReference type="AlphaFoldDB" id="A0A221K0J7"/>
<protein>
    <recommendedName>
        <fullName evidence="11">Murein endopeptidase K</fullName>
    </recommendedName>
</protein>
<dbReference type="SUPFAM" id="SSF55166">
    <property type="entry name" value="Hedgehog/DD-peptidase"/>
    <property type="match status" value="1"/>
</dbReference>
<keyword evidence="6" id="KW-0378">Hydrolase</keyword>
<dbReference type="InterPro" id="IPR013230">
    <property type="entry name" value="Peptidase_M15A_C"/>
</dbReference>
<dbReference type="InterPro" id="IPR010275">
    <property type="entry name" value="MepK"/>
</dbReference>
<keyword evidence="12" id="KW-0472">Membrane</keyword>
<evidence type="ECO:0000256" key="7">
    <source>
        <dbReference type="ARBA" id="ARBA00022833"/>
    </source>
</evidence>
<comment type="similarity">
    <text evidence="10">Belongs to the peptidase M15 family.</text>
</comment>
<dbReference type="PANTHER" id="PTHR37425:SF1">
    <property type="entry name" value="OUTER MEMBRANE PROTEIN"/>
    <property type="match status" value="1"/>
</dbReference>
<keyword evidence="15" id="KW-1185">Reference proteome</keyword>
<dbReference type="Gene3D" id="3.30.1380.10">
    <property type="match status" value="1"/>
</dbReference>
<proteinExistence type="inferred from homology"/>
<dbReference type="KEGG" id="spse:SULPSESMR1_01688"/>
<keyword evidence="9" id="KW-0961">Cell wall biogenesis/degradation</keyword>
<evidence type="ECO:0000256" key="12">
    <source>
        <dbReference type="SAM" id="Phobius"/>
    </source>
</evidence>
<keyword evidence="4" id="KW-0479">Metal-binding</keyword>
<name>A0A221K0J7_9RHOB</name>
<dbReference type="OrthoDB" id="7618790at2"/>
<evidence type="ECO:0000256" key="5">
    <source>
        <dbReference type="ARBA" id="ARBA00022729"/>
    </source>
</evidence>
<dbReference type="GO" id="GO:0046872">
    <property type="term" value="F:metal ion binding"/>
    <property type="evidence" value="ECO:0007669"/>
    <property type="project" value="UniProtKB-KW"/>
</dbReference>